<comment type="caution">
    <text evidence="1">The sequence shown here is derived from an EMBL/GenBank/DDBJ whole genome shotgun (WGS) entry which is preliminary data.</text>
</comment>
<gene>
    <name evidence="1" type="ORF">DERYTH_LOCUS8944</name>
</gene>
<name>A0A9N9D8V1_9GLOM</name>
<sequence>MSFRKSSFSYQNDNINVLHIGHNVEARIERIDENFASIYFVDDHGLQVPPPSNSVLRDTTTNRNVLYRRNEFLISWICNYSFLQNGSEIFRLERQKQHAISGEPSSRTSYMISEFYIFLLFPNLQFDRCLVGI</sequence>
<protein>
    <submittedName>
        <fullName evidence="1">9366_t:CDS:1</fullName>
    </submittedName>
</protein>
<keyword evidence="2" id="KW-1185">Reference proteome</keyword>
<evidence type="ECO:0000313" key="1">
    <source>
        <dbReference type="EMBL" id="CAG8626941.1"/>
    </source>
</evidence>
<evidence type="ECO:0000313" key="2">
    <source>
        <dbReference type="Proteomes" id="UP000789405"/>
    </source>
</evidence>
<dbReference type="Proteomes" id="UP000789405">
    <property type="component" value="Unassembled WGS sequence"/>
</dbReference>
<reference evidence="1" key="1">
    <citation type="submission" date="2021-06" db="EMBL/GenBank/DDBJ databases">
        <authorList>
            <person name="Kallberg Y."/>
            <person name="Tangrot J."/>
            <person name="Rosling A."/>
        </authorList>
    </citation>
    <scope>NUCLEOTIDE SEQUENCE</scope>
    <source>
        <strain evidence="1">MA453B</strain>
    </source>
</reference>
<organism evidence="1 2">
    <name type="scientific">Dentiscutata erythropus</name>
    <dbReference type="NCBI Taxonomy" id="1348616"/>
    <lineage>
        <taxon>Eukaryota</taxon>
        <taxon>Fungi</taxon>
        <taxon>Fungi incertae sedis</taxon>
        <taxon>Mucoromycota</taxon>
        <taxon>Glomeromycotina</taxon>
        <taxon>Glomeromycetes</taxon>
        <taxon>Diversisporales</taxon>
        <taxon>Gigasporaceae</taxon>
        <taxon>Dentiscutata</taxon>
    </lineage>
</organism>
<accession>A0A9N9D8V1</accession>
<dbReference type="AlphaFoldDB" id="A0A9N9D8V1"/>
<proteinExistence type="predicted"/>
<dbReference type="EMBL" id="CAJVPY010004743">
    <property type="protein sequence ID" value="CAG8626941.1"/>
    <property type="molecule type" value="Genomic_DNA"/>
</dbReference>
<dbReference type="OrthoDB" id="2130967at2759"/>